<dbReference type="GO" id="GO:0016998">
    <property type="term" value="P:cell wall macromolecule catabolic process"/>
    <property type="evidence" value="ECO:0007669"/>
    <property type="project" value="InterPro"/>
</dbReference>
<reference evidence="5 6" key="1">
    <citation type="submission" date="2017-08" db="EMBL/GenBank/DDBJ databases">
        <title>Infants hospitalized years apart are colonized by the same room-sourced microbial strains.</title>
        <authorList>
            <person name="Brooks B."/>
            <person name="Olm M.R."/>
            <person name="Firek B.A."/>
            <person name="Baker R."/>
            <person name="Thomas B.C."/>
            <person name="Morowitz M.J."/>
            <person name="Banfield J.F."/>
        </authorList>
    </citation>
    <scope>NUCLEOTIDE SEQUENCE [LARGE SCALE GENOMIC DNA]</scope>
    <source>
        <strain evidence="5">S2_012_000_R2_81</strain>
    </source>
</reference>
<dbReference type="SUPFAM" id="SSF53955">
    <property type="entry name" value="Lysozyme-like"/>
    <property type="match status" value="1"/>
</dbReference>
<dbReference type="Gene3D" id="1.10.530.40">
    <property type="match status" value="1"/>
</dbReference>
<dbReference type="AlphaFoldDB" id="A0A2W5DL30"/>
<evidence type="ECO:0000256" key="3">
    <source>
        <dbReference type="RuleBase" id="RU003788"/>
    </source>
</evidence>
<dbReference type="PANTHER" id="PTHR38107:SF3">
    <property type="entry name" value="LYSOZYME RRRD-RELATED"/>
    <property type="match status" value="1"/>
</dbReference>
<evidence type="ECO:0000256" key="1">
    <source>
        <dbReference type="ARBA" id="ARBA00022529"/>
    </source>
</evidence>
<evidence type="ECO:0000256" key="4">
    <source>
        <dbReference type="SAM" id="SignalP"/>
    </source>
</evidence>
<evidence type="ECO:0000313" key="6">
    <source>
        <dbReference type="Proteomes" id="UP000249633"/>
    </source>
</evidence>
<keyword evidence="2 3" id="KW-0081">Bacteriolytic enzyme</keyword>
<dbReference type="Proteomes" id="UP000249633">
    <property type="component" value="Unassembled WGS sequence"/>
</dbReference>
<feature type="signal peptide" evidence="4">
    <location>
        <begin position="1"/>
        <end position="22"/>
    </location>
</feature>
<keyword evidence="1 3" id="KW-0929">Antimicrobial</keyword>
<keyword evidence="4" id="KW-0732">Signal</keyword>
<dbReference type="InterPro" id="IPR023346">
    <property type="entry name" value="Lysozyme-like_dom_sf"/>
</dbReference>
<accession>A0A2W5DL30</accession>
<dbReference type="GO" id="GO:0009253">
    <property type="term" value="P:peptidoglycan catabolic process"/>
    <property type="evidence" value="ECO:0007669"/>
    <property type="project" value="InterPro"/>
</dbReference>
<feature type="chain" id="PRO_5016070861" description="Lysozyme" evidence="4">
    <location>
        <begin position="23"/>
        <end position="190"/>
    </location>
</feature>
<dbReference type="PANTHER" id="PTHR38107">
    <property type="match status" value="1"/>
</dbReference>
<dbReference type="InterPro" id="IPR023347">
    <property type="entry name" value="Lysozyme_dom_sf"/>
</dbReference>
<dbReference type="GO" id="GO:0003796">
    <property type="term" value="F:lysozyme activity"/>
    <property type="evidence" value="ECO:0007669"/>
    <property type="project" value="UniProtKB-EC"/>
</dbReference>
<protein>
    <recommendedName>
        <fullName evidence="3">Lysozyme</fullName>
        <ecNumber evidence="3">3.2.1.17</ecNumber>
    </recommendedName>
</protein>
<dbReference type="Pfam" id="PF00959">
    <property type="entry name" value="Phage_lysozyme"/>
    <property type="match status" value="1"/>
</dbReference>
<organism evidence="5 6">
    <name type="scientific">Roseateles depolymerans</name>
    <dbReference type="NCBI Taxonomy" id="76731"/>
    <lineage>
        <taxon>Bacteria</taxon>
        <taxon>Pseudomonadati</taxon>
        <taxon>Pseudomonadota</taxon>
        <taxon>Betaproteobacteria</taxon>
        <taxon>Burkholderiales</taxon>
        <taxon>Sphaerotilaceae</taxon>
        <taxon>Roseateles</taxon>
    </lineage>
</organism>
<dbReference type="GO" id="GO:0031640">
    <property type="term" value="P:killing of cells of another organism"/>
    <property type="evidence" value="ECO:0007669"/>
    <property type="project" value="UniProtKB-KW"/>
</dbReference>
<keyword evidence="3" id="KW-0326">Glycosidase</keyword>
<comment type="catalytic activity">
    <reaction evidence="3">
        <text>Hydrolysis of (1-&gt;4)-beta-linkages between N-acetylmuramic acid and N-acetyl-D-glucosamine residues in a peptidoglycan and between N-acetyl-D-glucosamine residues in chitodextrins.</text>
        <dbReference type="EC" id="3.2.1.17"/>
    </reaction>
</comment>
<dbReference type="EMBL" id="QFOD01000014">
    <property type="protein sequence ID" value="PZP30434.1"/>
    <property type="molecule type" value="Genomic_DNA"/>
</dbReference>
<keyword evidence="3" id="KW-0378">Hydrolase</keyword>
<evidence type="ECO:0000313" key="5">
    <source>
        <dbReference type="EMBL" id="PZP30434.1"/>
    </source>
</evidence>
<name>A0A2W5DL30_9BURK</name>
<sequence>MSRVRIAIGSLTLSAAALVGLATQEGYTSEAVVPVKGDVPTVGFGSTTHEDGRAVQMGDKTTPVKALQRTLAYTQKAEAGFRACIDVPLTQGEFDVYLDFAYQYGMPTLCASSIATHLRAQRYEQACAALQAYRFMSDDQPHPGWEVAQRDSTGRPIRWRFDCSTPGNKLCAGVWTRQQRRHARCMAEQT</sequence>
<evidence type="ECO:0000256" key="2">
    <source>
        <dbReference type="ARBA" id="ARBA00022638"/>
    </source>
</evidence>
<dbReference type="EC" id="3.2.1.17" evidence="3"/>
<comment type="caution">
    <text evidence="5">The sequence shown here is derived from an EMBL/GenBank/DDBJ whole genome shotgun (WGS) entry which is preliminary data.</text>
</comment>
<dbReference type="GO" id="GO:0042742">
    <property type="term" value="P:defense response to bacterium"/>
    <property type="evidence" value="ECO:0007669"/>
    <property type="project" value="UniProtKB-KW"/>
</dbReference>
<gene>
    <name evidence="5" type="ORF">DI603_15025</name>
</gene>
<dbReference type="InterPro" id="IPR002196">
    <property type="entry name" value="Glyco_hydro_24"/>
</dbReference>
<proteinExistence type="inferred from homology"/>
<comment type="similarity">
    <text evidence="3">Belongs to the glycosyl hydrolase 24 family.</text>
</comment>
<dbReference type="InterPro" id="IPR051018">
    <property type="entry name" value="Bacteriophage_GH24"/>
</dbReference>